<dbReference type="EMBL" id="HBGK01043520">
    <property type="protein sequence ID" value="CAD9303155.1"/>
    <property type="molecule type" value="Transcribed_RNA"/>
</dbReference>
<keyword evidence="1" id="KW-0472">Membrane</keyword>
<evidence type="ECO:0000313" key="2">
    <source>
        <dbReference type="EMBL" id="CAD9303155.1"/>
    </source>
</evidence>
<organism evidence="2">
    <name type="scientific">Grammatophora oceanica</name>
    <dbReference type="NCBI Taxonomy" id="210454"/>
    <lineage>
        <taxon>Eukaryota</taxon>
        <taxon>Sar</taxon>
        <taxon>Stramenopiles</taxon>
        <taxon>Ochrophyta</taxon>
        <taxon>Bacillariophyta</taxon>
        <taxon>Fragilariophyceae</taxon>
        <taxon>Fragilariophycidae</taxon>
        <taxon>Rhabdonematales</taxon>
        <taxon>Grammatophoraceae</taxon>
        <taxon>Grammatophora</taxon>
    </lineage>
</organism>
<feature type="transmembrane region" description="Helical" evidence="1">
    <location>
        <begin position="59"/>
        <end position="80"/>
    </location>
</feature>
<keyword evidence="1" id="KW-0812">Transmembrane</keyword>
<keyword evidence="1" id="KW-1133">Transmembrane helix</keyword>
<gene>
    <name evidence="2" type="ORF">GOCE00092_LOCUS22829</name>
</gene>
<protein>
    <submittedName>
        <fullName evidence="2">Uncharacterized protein</fullName>
    </submittedName>
</protein>
<reference evidence="2" key="1">
    <citation type="submission" date="2021-01" db="EMBL/GenBank/DDBJ databases">
        <authorList>
            <person name="Corre E."/>
            <person name="Pelletier E."/>
            <person name="Niang G."/>
            <person name="Scheremetjew M."/>
            <person name="Finn R."/>
            <person name="Kale V."/>
            <person name="Holt S."/>
            <person name="Cochrane G."/>
            <person name="Meng A."/>
            <person name="Brown T."/>
            <person name="Cohen L."/>
        </authorList>
    </citation>
    <scope>NUCLEOTIDE SEQUENCE</scope>
    <source>
        <strain evidence="2">CCMP 410</strain>
    </source>
</reference>
<name>A0A7S1YIZ4_9STRA</name>
<proteinExistence type="predicted"/>
<dbReference type="AlphaFoldDB" id="A0A7S1YIZ4"/>
<sequence length="131" mass="14631">MTSAPFPVSKILLGIFAGNVLFDSWVVMQTHDWWAVGRILVETFIMLEVIRGRLWAKNLLTFMLGLFALALVMLIVVGGSKLETKLKLGSGALAIYNLGIVLYFLKNKRFLAYMEMKQQPVAGAPQPKKDT</sequence>
<feature type="transmembrane region" description="Helical" evidence="1">
    <location>
        <begin position="86"/>
        <end position="105"/>
    </location>
</feature>
<evidence type="ECO:0000256" key="1">
    <source>
        <dbReference type="SAM" id="Phobius"/>
    </source>
</evidence>
<accession>A0A7S1YIZ4</accession>